<evidence type="ECO:0000313" key="2">
    <source>
        <dbReference type="EMBL" id="CAI9091374.1"/>
    </source>
</evidence>
<accession>A0AAV1C9P4</accession>
<reference evidence="2" key="1">
    <citation type="submission" date="2023-03" db="EMBL/GenBank/DDBJ databases">
        <authorList>
            <person name="Julca I."/>
        </authorList>
    </citation>
    <scope>NUCLEOTIDE SEQUENCE</scope>
</reference>
<evidence type="ECO:0000256" key="1">
    <source>
        <dbReference type="SAM" id="MobiDB-lite"/>
    </source>
</evidence>
<dbReference type="EMBL" id="OX459118">
    <property type="protein sequence ID" value="CAI9091374.1"/>
    <property type="molecule type" value="Genomic_DNA"/>
</dbReference>
<name>A0AAV1C9P4_OLDCO</name>
<keyword evidence="3" id="KW-1185">Reference proteome</keyword>
<protein>
    <submittedName>
        <fullName evidence="2">OLC1v1026395C1</fullName>
    </submittedName>
</protein>
<proteinExistence type="predicted"/>
<feature type="region of interest" description="Disordered" evidence="1">
    <location>
        <begin position="1"/>
        <end position="22"/>
    </location>
</feature>
<gene>
    <name evidence="2" type="ORF">OLC1_LOCUS3317</name>
</gene>
<dbReference type="AlphaFoldDB" id="A0AAV1C9P4"/>
<evidence type="ECO:0000313" key="3">
    <source>
        <dbReference type="Proteomes" id="UP001161247"/>
    </source>
</evidence>
<organism evidence="2 3">
    <name type="scientific">Oldenlandia corymbosa var. corymbosa</name>
    <dbReference type="NCBI Taxonomy" id="529605"/>
    <lineage>
        <taxon>Eukaryota</taxon>
        <taxon>Viridiplantae</taxon>
        <taxon>Streptophyta</taxon>
        <taxon>Embryophyta</taxon>
        <taxon>Tracheophyta</taxon>
        <taxon>Spermatophyta</taxon>
        <taxon>Magnoliopsida</taxon>
        <taxon>eudicotyledons</taxon>
        <taxon>Gunneridae</taxon>
        <taxon>Pentapetalae</taxon>
        <taxon>asterids</taxon>
        <taxon>lamiids</taxon>
        <taxon>Gentianales</taxon>
        <taxon>Rubiaceae</taxon>
        <taxon>Rubioideae</taxon>
        <taxon>Spermacoceae</taxon>
        <taxon>Hedyotis-Oldenlandia complex</taxon>
        <taxon>Oldenlandia</taxon>
    </lineage>
</organism>
<dbReference type="Proteomes" id="UP001161247">
    <property type="component" value="Chromosome 1"/>
</dbReference>
<sequence>MSEQHHQNYFSLSDLLKDPPPPCSDKIRRRFNPALWDNVTRENELLPPDGERAAAVTTRTKPCRRSQKVEVEEAKNANLWMTGRMRKNVM</sequence>